<dbReference type="eggNOG" id="COG0595">
    <property type="taxonomic scope" value="Bacteria"/>
</dbReference>
<dbReference type="PATRIC" id="fig|398512.5.peg.3050"/>
<comment type="caution">
    <text evidence="2">The sequence shown here is derived from an EMBL/GenBank/DDBJ whole genome shotgun (WGS) entry which is preliminary data.</text>
</comment>
<dbReference type="STRING" id="398512.Bccel_2910"/>
<gene>
    <name evidence="2" type="ORF">Bccel_2910</name>
</gene>
<dbReference type="AlphaFoldDB" id="A0A0L6JPC4"/>
<sequence length="82" mass="9650">MISRGFVYVREAEEFIEEIKHLARDALEKCQGKSWSTMKSTVKDALRDYLYQKIKRKPMILPIIMDILNSLQHDVEVLPGRE</sequence>
<dbReference type="Pfam" id="PF17770">
    <property type="entry name" value="RNase_J_C"/>
    <property type="match status" value="1"/>
</dbReference>
<protein>
    <recommendedName>
        <fullName evidence="1">Ribonuclease J C-terminal domain-containing protein</fullName>
    </recommendedName>
</protein>
<evidence type="ECO:0000313" key="3">
    <source>
        <dbReference type="Proteomes" id="UP000036923"/>
    </source>
</evidence>
<reference evidence="3" key="1">
    <citation type="submission" date="2015-07" db="EMBL/GenBank/DDBJ databases">
        <title>Near-Complete Genome Sequence of the Cellulolytic Bacterium Bacteroides (Pseudobacteroides) cellulosolvens ATCC 35603.</title>
        <authorList>
            <person name="Dassa B."/>
            <person name="Utturkar S.M."/>
            <person name="Klingeman D.M."/>
            <person name="Hurt R.A."/>
            <person name="Keller M."/>
            <person name="Xu J."/>
            <person name="Reddy Y.H.K."/>
            <person name="Borovok I."/>
            <person name="Grinberg I.R."/>
            <person name="Lamed R."/>
            <person name="Zhivin O."/>
            <person name="Bayer E.A."/>
            <person name="Brown S.D."/>
        </authorList>
    </citation>
    <scope>NUCLEOTIDE SEQUENCE [LARGE SCALE GENOMIC DNA]</scope>
    <source>
        <strain evidence="3">DSM 2933</strain>
    </source>
</reference>
<proteinExistence type="predicted"/>
<dbReference type="Proteomes" id="UP000036923">
    <property type="component" value="Unassembled WGS sequence"/>
</dbReference>
<dbReference type="InterPro" id="IPR041636">
    <property type="entry name" value="RNase_J_C"/>
</dbReference>
<evidence type="ECO:0000313" key="2">
    <source>
        <dbReference type="EMBL" id="KNY27639.1"/>
    </source>
</evidence>
<name>A0A0L6JPC4_9FIRM</name>
<organism evidence="2 3">
    <name type="scientific">Pseudobacteroides cellulosolvens ATCC 35603 = DSM 2933</name>
    <dbReference type="NCBI Taxonomy" id="398512"/>
    <lineage>
        <taxon>Bacteria</taxon>
        <taxon>Bacillati</taxon>
        <taxon>Bacillota</taxon>
        <taxon>Clostridia</taxon>
        <taxon>Eubacteriales</taxon>
        <taxon>Oscillospiraceae</taxon>
        <taxon>Pseudobacteroides</taxon>
    </lineage>
</organism>
<feature type="domain" description="Ribonuclease J C-terminal" evidence="1">
    <location>
        <begin position="1"/>
        <end position="67"/>
    </location>
</feature>
<accession>A0A0L6JPC4</accession>
<dbReference type="OrthoDB" id="9987842at2"/>
<keyword evidence="3" id="KW-1185">Reference proteome</keyword>
<dbReference type="EMBL" id="LGTC01000001">
    <property type="protein sequence ID" value="KNY27639.1"/>
    <property type="molecule type" value="Genomic_DNA"/>
</dbReference>
<dbReference type="Gene3D" id="3.10.20.580">
    <property type="match status" value="1"/>
</dbReference>
<evidence type="ECO:0000259" key="1">
    <source>
        <dbReference type="Pfam" id="PF17770"/>
    </source>
</evidence>